<proteinExistence type="predicted"/>
<dbReference type="InterPro" id="IPR047589">
    <property type="entry name" value="DUF11_rpt"/>
</dbReference>
<dbReference type="NCBIfam" id="TIGR01451">
    <property type="entry name" value="B_ant_repeat"/>
    <property type="match status" value="1"/>
</dbReference>
<dbReference type="EMBL" id="SMJU01000022">
    <property type="protein sequence ID" value="TDB58690.1"/>
    <property type="molecule type" value="Genomic_DNA"/>
</dbReference>
<feature type="domain" description="DUF11" evidence="2">
    <location>
        <begin position="1716"/>
        <end position="1828"/>
    </location>
</feature>
<keyword evidence="5" id="KW-1185">Reference proteome</keyword>
<name>A0A4R4JV94_9BACT</name>
<dbReference type="Gene3D" id="2.60.40.10">
    <property type="entry name" value="Immunoglobulins"/>
    <property type="match status" value="1"/>
</dbReference>
<feature type="domain" description="Ig-like" evidence="3">
    <location>
        <begin position="1236"/>
        <end position="1313"/>
    </location>
</feature>
<dbReference type="InterPro" id="IPR013783">
    <property type="entry name" value="Ig-like_fold"/>
</dbReference>
<feature type="signal peptide" evidence="1">
    <location>
        <begin position="1"/>
        <end position="27"/>
    </location>
</feature>
<evidence type="ECO:0000313" key="4">
    <source>
        <dbReference type="EMBL" id="TDB58690.1"/>
    </source>
</evidence>
<dbReference type="OrthoDB" id="629398at2"/>
<accession>A0A4R4JV94</accession>
<dbReference type="InterPro" id="IPR001434">
    <property type="entry name" value="OmcB-like_DUF11"/>
</dbReference>
<dbReference type="Pfam" id="PF01345">
    <property type="entry name" value="DUF11"/>
    <property type="match status" value="1"/>
</dbReference>
<dbReference type="Proteomes" id="UP000295706">
    <property type="component" value="Unassembled WGS sequence"/>
</dbReference>
<protein>
    <submittedName>
        <fullName evidence="4">DUF11 domain-containing protein</fullName>
    </submittedName>
</protein>
<feature type="chain" id="PRO_5020923547" evidence="1">
    <location>
        <begin position="28"/>
        <end position="1935"/>
    </location>
</feature>
<reference evidence="4 5" key="1">
    <citation type="submission" date="2019-02" db="EMBL/GenBank/DDBJ databases">
        <title>Arundinibacter roseus gen. nov., sp. nov., a new member of the family Cytophagaceae.</title>
        <authorList>
            <person name="Szuroczki S."/>
            <person name="Khayer B."/>
            <person name="Sproer C."/>
            <person name="Toumi M."/>
            <person name="Szabo A."/>
            <person name="Felfoldi T."/>
            <person name="Schumann P."/>
            <person name="Toth E."/>
        </authorList>
    </citation>
    <scope>NUCLEOTIDE SEQUENCE [LARGE SCALE GENOMIC DNA]</scope>
    <source>
        <strain evidence="4 5">DMA-k-7a</strain>
    </source>
</reference>
<comment type="caution">
    <text evidence="4">The sequence shown here is derived from an EMBL/GenBank/DDBJ whole genome shotgun (WGS) entry which is preliminary data.</text>
</comment>
<evidence type="ECO:0000259" key="3">
    <source>
        <dbReference type="Pfam" id="PF19081"/>
    </source>
</evidence>
<gene>
    <name evidence="4" type="ORF">EZE20_22995</name>
</gene>
<evidence type="ECO:0000256" key="1">
    <source>
        <dbReference type="SAM" id="SignalP"/>
    </source>
</evidence>
<organism evidence="4 5">
    <name type="scientific">Arundinibacter roseus</name>
    <dbReference type="NCBI Taxonomy" id="2070510"/>
    <lineage>
        <taxon>Bacteria</taxon>
        <taxon>Pseudomonadati</taxon>
        <taxon>Bacteroidota</taxon>
        <taxon>Cytophagia</taxon>
        <taxon>Cytophagales</taxon>
        <taxon>Spirosomataceae</taxon>
        <taxon>Arundinibacter</taxon>
    </lineage>
</organism>
<sequence length="1935" mass="203334">MIHHYSFRILRFLLFLTLLGAHMQAEAQTLCRIQGNDASPPGILDCNGKRVWCIEQGKEWCFNIKHTYNSVPWDELSTDQECQIGYLMALYQEYQGIGGYSETDFQDAIWTIHTPGYSGSAESAFLVAAAQAYCNGDNTSFNYTIYCNRATLEITTNQNFVYLQDFSSLTPYLELSSLPAGAQLIPRGNTGFMLILETPGTFTLEFEFGLTADCTPQYRELEYCKITNTSIEYWKDIDEADPDAPGCQVLGSVTYNISCQGVTVNNQCSTCQGDFTFTVEQECTNGFWTGHTIVFPNYFNPNILYKLFTQAEVIGGITYTDLNSWTPLLNGNLTISTLENGNVVLVLAELDGNGNVTCVKCIPITLPEITGGPCGPVCEVEAGQNQTLPCTNGVLTTTTTLTGFTPAGGTWTAAGGNPANATISNAGVATGMTVAGNYTFIYTVSPGCSDQVTITVQPCGSCVVDAGPSQALPCTNGVLTTTTTLTGFSPAGGTWTAAVGNPANATITNAGLVTGMTVAGQYTFIYTISPGCSDQATVTVVPCETECDVFAGNDQDICFPQSTTAITDFSPAGGTWTVSPQILQPILPSIDNNGNVTGMTAVGTYYFIYTLGECSDTVAVTVRVCDEECVKPKAGPDVEICQPELKAQLPAAGTGEMWIPGITVPANISGATISQNGMVTFDNNSVTGFFQFILMNEKDKTCADTVWVARNRKVNAGPDSTICEPTSSIVIGSNGLSFEESWQVVPGNPAAVTLSVNGTDVVANGLTVNGTYKFILKGQPDFIYPEVPIELQKYCPDTLCVIRENCCTITVAITDTICVGNGTPDDPSDDIWGFTLTVSNPNNPNGTWTSPNPSIGSGIYGVPKEIIMLTGPITFSITDDTDPQCSEEFKVPPPENCECCLKLTIDSVECDNKGTADPDDDEAVITVTVSCSEGAAWELIRKVDDNGTQKVLIGEYTGDQTITFNVNIKDAVSGFTNQNGFVLWYMIKDDYKCVGDAWIFAPDCDACIKPDAGDDVRLCSPTSTYDLPDAPSGQEWIAAAGNPVVATITATTGQISNMTALGNYKFVLRHLSDPTCADTVSIFIDSKPTPVITPAAASICVGESVVLTASNCVGPVVWSTGATSPSITVSPGTTTSYTVSCQEGECTGDASVTVTVKPQPEITSSGNPVCASDLTTYTVNFTATAGATVTADKGTVSGSSVTGVPSGETVRIIAELDGCSDTLTVTFNCECPVVTPPVPSATPATICVGESSTLSATGCASGTVSWFTNAGLTTSLSNLTVSPTTTTTYYAVCTITASGCASQAAPVTVTVNPLPTPAVNSPAICVGESATLTVTNCAGTVTWNDATTGLIKTVSPAVTTTYTATCLVNGCEGETTATVTVKPQPEITSSGNPVCASDLTTYTVNFTATAGATITANLGTVSGSSVTGIPSGATVQIIADLNGCRDTLLLTHTCVTICIEPTIANSSSTAATCIATVSNTDASITLTGISGGNRYAYATTVGGLAPYSAATPLAGTSLTISNLPNPANPAGQSYVVRIYNGANDCYTDVVVLVPVRVCSEDCVKPDAGEDQLICAPVSSIDLVDANPNEEWISWSMNPAGVSITAQTGVANGMTTNGVYAFILRDVTLGSTCSDTIFIYRGELNLSNSSTCESTFQLPAIVNGSWSVAIGNTASVTPTGTVTGMNLPGPYNFILTNGVCTTTVTIERLDCTQPIYDLSLSKVVSKQVAMLGETITYMIRVTNEGTAPATGVTVRDVLNAGVQYVSSSADAGAYEFSTKTWTIGTVGTGQTVTLTIQVKVIAPGVWFNTAEICTMNEDDTDSEPCNEVETEDDIDRVCFTVPYLLCRGQNNALELTVPSEYTGVVWFRKVQGGQPVQVAMGNSYTASETELGSYEYTFTSTSGTCPAEGCCPVLLVVEDCCPKEICVPFTITKYKK</sequence>
<keyword evidence="1" id="KW-0732">Signal</keyword>
<evidence type="ECO:0000259" key="2">
    <source>
        <dbReference type="Pfam" id="PF01345"/>
    </source>
</evidence>
<dbReference type="Pfam" id="PF19081">
    <property type="entry name" value="Ig_7"/>
    <property type="match status" value="1"/>
</dbReference>
<dbReference type="InterPro" id="IPR044023">
    <property type="entry name" value="Ig_7"/>
</dbReference>
<evidence type="ECO:0000313" key="5">
    <source>
        <dbReference type="Proteomes" id="UP000295706"/>
    </source>
</evidence>